<dbReference type="Gene3D" id="1.10.167.10">
    <property type="entry name" value="Regulator of G-protein Signalling 4, domain 2"/>
    <property type="match status" value="1"/>
</dbReference>
<dbReference type="GeneID" id="25904786"/>
<feature type="region of interest" description="Disordered" evidence="1">
    <location>
        <begin position="1268"/>
        <end position="1287"/>
    </location>
</feature>
<evidence type="ECO:0000256" key="1">
    <source>
        <dbReference type="SAM" id="MobiDB-lite"/>
    </source>
</evidence>
<keyword evidence="2" id="KW-1133">Transmembrane helix</keyword>
<feature type="compositionally biased region" description="Polar residues" evidence="1">
    <location>
        <begin position="616"/>
        <end position="626"/>
    </location>
</feature>
<feature type="transmembrane region" description="Helical" evidence="2">
    <location>
        <begin position="812"/>
        <end position="829"/>
    </location>
</feature>
<dbReference type="Proteomes" id="UP000054560">
    <property type="component" value="Unassembled WGS sequence"/>
</dbReference>
<feature type="region of interest" description="Disordered" evidence="1">
    <location>
        <begin position="343"/>
        <end position="363"/>
    </location>
</feature>
<feature type="region of interest" description="Disordered" evidence="1">
    <location>
        <begin position="1504"/>
        <end position="1595"/>
    </location>
</feature>
<keyword evidence="5" id="KW-1185">Reference proteome</keyword>
<gene>
    <name evidence="4" type="ORF">SARC_04282</name>
</gene>
<feature type="region of interest" description="Disordered" evidence="1">
    <location>
        <begin position="652"/>
        <end position="685"/>
    </location>
</feature>
<feature type="compositionally biased region" description="Basic and acidic residues" evidence="1">
    <location>
        <begin position="562"/>
        <end position="580"/>
    </location>
</feature>
<feature type="region of interest" description="Disordered" evidence="1">
    <location>
        <begin position="231"/>
        <end position="297"/>
    </location>
</feature>
<dbReference type="PANTHER" id="PTHR10845:SF192">
    <property type="entry name" value="DOUBLE HIT, ISOFORM B"/>
    <property type="match status" value="1"/>
</dbReference>
<feature type="transmembrane region" description="Helical" evidence="2">
    <location>
        <begin position="724"/>
        <end position="746"/>
    </location>
</feature>
<feature type="domain" description="RGS" evidence="3">
    <location>
        <begin position="1374"/>
        <end position="1470"/>
    </location>
</feature>
<feature type="transmembrane region" description="Helical" evidence="2">
    <location>
        <begin position="781"/>
        <end position="800"/>
    </location>
</feature>
<feature type="compositionally biased region" description="Low complexity" evidence="1">
    <location>
        <begin position="1221"/>
        <end position="1232"/>
    </location>
</feature>
<dbReference type="InterPro" id="IPR044926">
    <property type="entry name" value="RGS_subdomain_2"/>
</dbReference>
<feature type="transmembrane region" description="Helical" evidence="2">
    <location>
        <begin position="76"/>
        <end position="96"/>
    </location>
</feature>
<feature type="compositionally biased region" description="Basic and acidic residues" evidence="1">
    <location>
        <begin position="588"/>
        <end position="597"/>
    </location>
</feature>
<organism evidence="4 5">
    <name type="scientific">Sphaeroforma arctica JP610</name>
    <dbReference type="NCBI Taxonomy" id="667725"/>
    <lineage>
        <taxon>Eukaryota</taxon>
        <taxon>Ichthyosporea</taxon>
        <taxon>Ichthyophonida</taxon>
        <taxon>Sphaeroforma</taxon>
    </lineage>
</organism>
<feature type="compositionally biased region" description="Polar residues" evidence="1">
    <location>
        <begin position="343"/>
        <end position="354"/>
    </location>
</feature>
<dbReference type="InterPro" id="IPR036305">
    <property type="entry name" value="RGS_sf"/>
</dbReference>
<proteinExistence type="predicted"/>
<name>A0A0L0G5D8_9EUKA</name>
<reference evidence="4 5" key="1">
    <citation type="submission" date="2011-02" db="EMBL/GenBank/DDBJ databases">
        <title>The Genome Sequence of Sphaeroforma arctica JP610.</title>
        <authorList>
            <consortium name="The Broad Institute Genome Sequencing Platform"/>
            <person name="Russ C."/>
            <person name="Cuomo C."/>
            <person name="Young S.K."/>
            <person name="Zeng Q."/>
            <person name="Gargeya S."/>
            <person name="Alvarado L."/>
            <person name="Berlin A."/>
            <person name="Chapman S.B."/>
            <person name="Chen Z."/>
            <person name="Freedman E."/>
            <person name="Gellesch M."/>
            <person name="Goldberg J."/>
            <person name="Griggs A."/>
            <person name="Gujja S."/>
            <person name="Heilman E."/>
            <person name="Heiman D."/>
            <person name="Howarth C."/>
            <person name="Mehta T."/>
            <person name="Neiman D."/>
            <person name="Pearson M."/>
            <person name="Roberts A."/>
            <person name="Saif S."/>
            <person name="Shea T."/>
            <person name="Shenoy N."/>
            <person name="Sisk P."/>
            <person name="Stolte C."/>
            <person name="Sykes S."/>
            <person name="White J."/>
            <person name="Yandava C."/>
            <person name="Burger G."/>
            <person name="Gray M.W."/>
            <person name="Holland P.W.H."/>
            <person name="King N."/>
            <person name="Lang F.B.F."/>
            <person name="Roger A.J."/>
            <person name="Ruiz-Trillo I."/>
            <person name="Haas B."/>
            <person name="Nusbaum C."/>
            <person name="Birren B."/>
        </authorList>
    </citation>
    <scope>NUCLEOTIDE SEQUENCE [LARGE SCALE GENOMIC DNA]</scope>
    <source>
        <strain evidence="4 5">JP610</strain>
    </source>
</reference>
<dbReference type="InterPro" id="IPR016137">
    <property type="entry name" value="RGS"/>
</dbReference>
<feature type="compositionally biased region" description="Low complexity" evidence="1">
    <location>
        <begin position="1571"/>
        <end position="1593"/>
    </location>
</feature>
<feature type="region of interest" description="Disordered" evidence="1">
    <location>
        <begin position="486"/>
        <end position="506"/>
    </location>
</feature>
<dbReference type="SMART" id="SM00315">
    <property type="entry name" value="RGS"/>
    <property type="match status" value="1"/>
</dbReference>
<feature type="compositionally biased region" description="Basic and acidic residues" evidence="1">
    <location>
        <begin position="654"/>
        <end position="665"/>
    </location>
</feature>
<dbReference type="RefSeq" id="XP_014157375.1">
    <property type="nucleotide sequence ID" value="XM_014301900.1"/>
</dbReference>
<feature type="compositionally biased region" description="Polar residues" evidence="1">
    <location>
        <begin position="1508"/>
        <end position="1527"/>
    </location>
</feature>
<keyword evidence="2" id="KW-0472">Membrane</keyword>
<feature type="compositionally biased region" description="Low complexity" evidence="1">
    <location>
        <begin position="944"/>
        <end position="954"/>
    </location>
</feature>
<feature type="region of interest" description="Disordered" evidence="1">
    <location>
        <begin position="550"/>
        <end position="635"/>
    </location>
</feature>
<evidence type="ECO:0000256" key="2">
    <source>
        <dbReference type="SAM" id="Phobius"/>
    </source>
</evidence>
<sequence length="1651" mass="181569">MYAPFLTPSRPPEVSSGKSADILSYVYHLTRRFAADDTDQDTYVQTNEHFDYRSGTTSTHTQESYECETFVDHEQYWTSLSRMIWFIIGVTALIVFRKWEPLVHRSYAMPFVISAWFILDGFIFTMCAIDADWVCSYPSMLIRWLGIYMVGPVYCLYLWHQTLAYKLALMNVQYATNIPQIEINLPANWQSSIARQILLHKDQDCDVFDVSGSSEHWKEIIRRQRARTTTSDRTVGYSSTGSKIFQGLSRSPPLRRSHRNKRPYLSQSVKEDGKWAASGAKSDVDAEEGDGNTNRKRSLVHRTMSDAAVYFDKRKHLARSMSRQRSYECDRRGEYAHNVLSLTPQTSPTIDGSTSGRGGDSKETVIRRKGGLYNSNGASQCGTMSVNSGCTRPDRSPDVAHRLSVPANAAGVVNCGCPACGRVNVCIGDSFVCECGMAGGAWSEEAEGNRGKEEGGGSQLGSGAYKYDGATAHTNKHRHTNVIADTHASTNAEGDGAQMGDSKTMDTSLSGEYVGTKPANSCHKHTCRDTCTCENNARVNVKVESLSMVELPQSRRPVSMSDCEHRDSDKKSISFMDDNHTGQTSTDPGKHQQDKHRPNQPYQIQTEGQGEIRSSMARSDFSTTYGSPRDRDIGTMWDHESSMDIVLAGEEYEDGNHNDGDHEHEDESETVSEPKHAQVNAYNPSDSSIAALSRESYVVEVTDSDEIDPDAPWLMRHWQWLMNWATVAAFTTIAGTLHFLPMFFVVDAEAVAQSTQERCLETRITDPSLCLTHTGQQINNYMFFVYLLIVVVSAVPYIAIVKDGYFQSVTTYTYMVCMGVDVVVNLNTVMDFWSSSDNSIGTYVMDLSYSLPLLVVPVMMALWMHYFLFNPDLGDIFGPMGNFGDIHMLNQTELHELAIKANGEGYHDSSHSDVDQANGIALMGRSAVGLGLGNMQTGQGSSGMGNRSSMSASRTSIHSVPMFTSGPPSAESRKGSYISTSHSVKTTTSSINSTTNIGPTASMSGNSLGHSILLAGSLCAAKTLEEDIGSSDDYDRELDKSALEGPNYTTKRSLSEETPASIRNPSQDSQETGEAYDHMGVGLETSTLNFPAVRTRGQGPLRDMHAQESTLALGSDEIEDGGVQDDGEEDKHMGVVHRFVEAIKRPFRSGFDASGGRHTHLGASKHIHIPHVLIHGSRGNEDRGDHQTAESSLYRPRVGVDTSHGAVKELPTPDGVSHFGTGTNINVNTNSNTTTCTDTNTNTIMGRRDFLRTKESLLVDQALRTPPVQPQITNNHTTNHTHNGSKRERLRQTMARISDWGTHSPHTARRFARTSASSNTPQYDGNDTIASPNMNANPNVNWNMHGAASQNFVLGANERVLSSSLTVLPAARFNLELVLSDPILRQALLEYSVSCWNSENLLCYEAIIEFENMLNNTTVFNATSSSLERVLALGYTMGGMGQLAWPIAQVTEQVEAKAKLIYKNFIAPNAIMSVNISHEARGRLIKVFSDAQALKASVPQLARIKGSKPNSSSGSVVEARPTSNQIDSVDRTPIDRTPSSIAGTPTVKPKRNSLDHTDSSTSNMGDAGTHTNSNSTTITNNSVSSSKGLGVSSPRNPLLNSKLFSEVKEIVGDFLLNTIRFGFRSSSQFKKCLDAYRKRREALMRQRQGLS</sequence>
<dbReference type="PANTHER" id="PTHR10845">
    <property type="entry name" value="REGULATOR OF G PROTEIN SIGNALING"/>
    <property type="match status" value="1"/>
</dbReference>
<dbReference type="EMBL" id="KQ241831">
    <property type="protein sequence ID" value="KNC83473.1"/>
    <property type="molecule type" value="Genomic_DNA"/>
</dbReference>
<accession>A0A0L0G5D8</accession>
<evidence type="ECO:0000313" key="4">
    <source>
        <dbReference type="EMBL" id="KNC83473.1"/>
    </source>
</evidence>
<feature type="compositionally biased region" description="Low complexity" evidence="1">
    <location>
        <begin position="1273"/>
        <end position="1282"/>
    </location>
</feature>
<dbReference type="SUPFAM" id="SSF48097">
    <property type="entry name" value="Regulator of G-protein signaling, RGS"/>
    <property type="match status" value="1"/>
</dbReference>
<feature type="transmembrane region" description="Helical" evidence="2">
    <location>
        <begin position="849"/>
        <end position="869"/>
    </location>
</feature>
<feature type="region of interest" description="Disordered" evidence="1">
    <location>
        <begin position="1209"/>
        <end position="1232"/>
    </location>
</feature>
<keyword evidence="2" id="KW-0812">Transmembrane</keyword>
<evidence type="ECO:0000313" key="5">
    <source>
        <dbReference type="Proteomes" id="UP000054560"/>
    </source>
</evidence>
<feature type="transmembrane region" description="Helical" evidence="2">
    <location>
        <begin position="141"/>
        <end position="159"/>
    </location>
</feature>
<feature type="compositionally biased region" description="Basic residues" evidence="1">
    <location>
        <begin position="253"/>
        <end position="262"/>
    </location>
</feature>
<feature type="region of interest" description="Disordered" evidence="1">
    <location>
        <begin position="938"/>
        <end position="978"/>
    </location>
</feature>
<feature type="transmembrane region" description="Helical" evidence="2">
    <location>
        <begin position="108"/>
        <end position="129"/>
    </location>
</feature>
<feature type="compositionally biased region" description="Polar residues" evidence="1">
    <location>
        <begin position="1047"/>
        <end position="1072"/>
    </location>
</feature>
<feature type="compositionally biased region" description="Polar residues" evidence="1">
    <location>
        <begin position="231"/>
        <end position="243"/>
    </location>
</feature>
<protein>
    <recommendedName>
        <fullName evidence="3">RGS domain-containing protein</fullName>
    </recommendedName>
</protein>
<feature type="region of interest" description="Disordered" evidence="1">
    <location>
        <begin position="1030"/>
        <end position="1074"/>
    </location>
</feature>
<evidence type="ECO:0000259" key="3">
    <source>
        <dbReference type="PROSITE" id="PS50132"/>
    </source>
</evidence>
<dbReference type="PROSITE" id="PS50132">
    <property type="entry name" value="RGS"/>
    <property type="match status" value="1"/>
</dbReference>